<dbReference type="SUPFAM" id="SSF57756">
    <property type="entry name" value="Retrovirus zinc finger-like domains"/>
    <property type="match status" value="1"/>
</dbReference>
<dbReference type="EMBL" id="BKCJ010397876">
    <property type="protein sequence ID" value="GFA28274.1"/>
    <property type="molecule type" value="Genomic_DNA"/>
</dbReference>
<organism evidence="4">
    <name type="scientific">Tanacetum cinerariifolium</name>
    <name type="common">Dalmatian daisy</name>
    <name type="synonym">Chrysanthemum cinerariifolium</name>
    <dbReference type="NCBI Taxonomy" id="118510"/>
    <lineage>
        <taxon>Eukaryota</taxon>
        <taxon>Viridiplantae</taxon>
        <taxon>Streptophyta</taxon>
        <taxon>Embryophyta</taxon>
        <taxon>Tracheophyta</taxon>
        <taxon>Spermatophyta</taxon>
        <taxon>Magnoliopsida</taxon>
        <taxon>eudicotyledons</taxon>
        <taxon>Gunneridae</taxon>
        <taxon>Pentapetalae</taxon>
        <taxon>asterids</taxon>
        <taxon>campanulids</taxon>
        <taxon>Asterales</taxon>
        <taxon>Asteraceae</taxon>
        <taxon>Asteroideae</taxon>
        <taxon>Anthemideae</taxon>
        <taxon>Anthemidinae</taxon>
        <taxon>Tanacetum</taxon>
    </lineage>
</organism>
<protein>
    <recommendedName>
        <fullName evidence="3">CCHC-type domain-containing protein</fullName>
    </recommendedName>
</protein>
<feature type="domain" description="CCHC-type" evidence="3">
    <location>
        <begin position="446"/>
        <end position="462"/>
    </location>
</feature>
<feature type="domain" description="CCHC-type" evidence="3">
    <location>
        <begin position="474"/>
        <end position="489"/>
    </location>
</feature>
<dbReference type="GO" id="GO:0003676">
    <property type="term" value="F:nucleic acid binding"/>
    <property type="evidence" value="ECO:0007669"/>
    <property type="project" value="InterPro"/>
</dbReference>
<dbReference type="InterPro" id="IPR001878">
    <property type="entry name" value="Znf_CCHC"/>
</dbReference>
<evidence type="ECO:0000256" key="1">
    <source>
        <dbReference type="PROSITE-ProRule" id="PRU00047"/>
    </source>
</evidence>
<feature type="region of interest" description="Disordered" evidence="2">
    <location>
        <begin position="386"/>
        <end position="410"/>
    </location>
</feature>
<keyword evidence="1" id="KW-0863">Zinc-finger</keyword>
<feature type="compositionally biased region" description="Basic and acidic residues" evidence="2">
    <location>
        <begin position="386"/>
        <end position="397"/>
    </location>
</feature>
<dbReference type="PROSITE" id="PS50158">
    <property type="entry name" value="ZF_CCHC"/>
    <property type="match status" value="2"/>
</dbReference>
<dbReference type="AlphaFoldDB" id="A0A699JEW3"/>
<comment type="caution">
    <text evidence="4">The sequence shown here is derived from an EMBL/GenBank/DDBJ whole genome shotgun (WGS) entry which is preliminary data.</text>
</comment>
<gene>
    <name evidence="4" type="ORF">Tci_600246</name>
</gene>
<evidence type="ECO:0000313" key="4">
    <source>
        <dbReference type="EMBL" id="GFA28274.1"/>
    </source>
</evidence>
<feature type="non-terminal residue" evidence="4">
    <location>
        <position position="1"/>
    </location>
</feature>
<dbReference type="Pfam" id="PF00098">
    <property type="entry name" value="zf-CCHC"/>
    <property type="match status" value="1"/>
</dbReference>
<dbReference type="GO" id="GO:0008270">
    <property type="term" value="F:zinc ion binding"/>
    <property type="evidence" value="ECO:0007669"/>
    <property type="project" value="UniProtKB-KW"/>
</dbReference>
<dbReference type="SMART" id="SM00343">
    <property type="entry name" value="ZnF_C2HC"/>
    <property type="match status" value="2"/>
</dbReference>
<keyword evidence="1" id="KW-0479">Metal-binding</keyword>
<name>A0A699JEW3_TANCI</name>
<evidence type="ECO:0000256" key="2">
    <source>
        <dbReference type="SAM" id="MobiDB-lite"/>
    </source>
</evidence>
<reference evidence="4" key="1">
    <citation type="journal article" date="2019" name="Sci. Rep.">
        <title>Draft genome of Tanacetum cinerariifolium, the natural source of mosquito coil.</title>
        <authorList>
            <person name="Yamashiro T."/>
            <person name="Shiraishi A."/>
            <person name="Satake H."/>
            <person name="Nakayama K."/>
        </authorList>
    </citation>
    <scope>NUCLEOTIDE SEQUENCE</scope>
</reference>
<keyword evidence="1" id="KW-0862">Zinc</keyword>
<proteinExistence type="predicted"/>
<dbReference type="Gene3D" id="4.10.60.10">
    <property type="entry name" value="Zinc finger, CCHC-type"/>
    <property type="match status" value="1"/>
</dbReference>
<evidence type="ECO:0000259" key="3">
    <source>
        <dbReference type="PROSITE" id="PS50158"/>
    </source>
</evidence>
<sequence>DPYEEAARQLLEQAPHSLEYIPDPIELEDHVPLHIPEHPEDLVPAEDEAYILEVASAPTPPLPPSFLSPRIRPLHTRTAMAQMRAVVPSTYHSLLPSGTPPLLPIPLPVPSTSRKAKILKVDMPPRKRLLLTAPRPGCEVGESSAAARQPGLTTAYVRSRESSEFYSRHHDTQEDRAAVRAEIEVFRRERLAYEQESIKIREALTKSEAYSKTLEARVAVLETQAHLHEWSTQVPSVTPAPTATITTITEAQLPALINQGVAAAMAEAEASRVRNGYGSNGSGPRLAQVVRESRYYMVELPCEDYYSGSCLGINMENFKENDDRQELALMCDRTFLEESDRVEKYIGGLPDTIHDSVKATRPKTMHEAIEFATELMDQKIRTFAERQTENKRKKDDNNNQAQQQPLKKQGVAIAYTVGPGERKEYARTLPLCNKCKFHHNGQCTVKCVNCKRVGHLTQDCRSPAATNNHKNPTCYQCGNQGHYRSDCPELKNQDHINQARGTGARGMVHALEAGETN</sequence>
<dbReference type="InterPro" id="IPR036875">
    <property type="entry name" value="Znf_CCHC_sf"/>
</dbReference>
<accession>A0A699JEW3</accession>